<dbReference type="EMBL" id="RAQH01000001">
    <property type="protein sequence ID" value="RKE89924.1"/>
    <property type="molecule type" value="Genomic_DNA"/>
</dbReference>
<comment type="similarity">
    <text evidence="2">Belongs to the SusD family.</text>
</comment>
<dbReference type="EMBL" id="BMCW01000001">
    <property type="protein sequence ID" value="GGG46349.1"/>
    <property type="molecule type" value="Genomic_DNA"/>
</dbReference>
<dbReference type="Pfam" id="PF07980">
    <property type="entry name" value="SusD_RagB"/>
    <property type="match status" value="1"/>
</dbReference>
<comment type="subcellular location">
    <subcellularLocation>
        <location evidence="1">Cell outer membrane</location>
    </subcellularLocation>
</comment>
<reference evidence="11" key="3">
    <citation type="journal article" date="2019" name="Int. J. Syst. Evol. Microbiol.">
        <title>The Global Catalogue of Microorganisms (GCM) 10K type strain sequencing project: providing services to taxonomists for standard genome sequencing and annotation.</title>
        <authorList>
            <consortium name="The Broad Institute Genomics Platform"/>
            <consortium name="The Broad Institute Genome Sequencing Center for Infectious Disease"/>
            <person name="Wu L."/>
            <person name="Ma J."/>
        </authorList>
    </citation>
    <scope>NUCLEOTIDE SEQUENCE [LARGE SCALE GENOMIC DNA]</scope>
    <source>
        <strain evidence="11">CCM 8490</strain>
    </source>
</reference>
<accession>A0A420DDM2</accession>
<evidence type="ECO:0000259" key="7">
    <source>
        <dbReference type="Pfam" id="PF14322"/>
    </source>
</evidence>
<dbReference type="OrthoDB" id="630434at2"/>
<evidence type="ECO:0000256" key="4">
    <source>
        <dbReference type="ARBA" id="ARBA00023136"/>
    </source>
</evidence>
<dbReference type="Pfam" id="PF14322">
    <property type="entry name" value="SusD-like_3"/>
    <property type="match status" value="1"/>
</dbReference>
<keyword evidence="4" id="KW-0472">Membrane</keyword>
<dbReference type="CDD" id="cd08977">
    <property type="entry name" value="SusD"/>
    <property type="match status" value="1"/>
</dbReference>
<sequence length="484" mass="53739">MKKYIFIISSLFAINFLNSCSESDLDLTGNSIVNIEEPRNEEQLQLLLNGGYYQMSSVNGYGTEIMVFGDLLGDKLFTFNTTFALTGNKNYNSNQSDFGFYALMYNVIMKCNMVINDKNVAINSNVERMKAEAKILRGYAYFTLVNYYSPAPQSGVNQEYGVPIVLENYDVLALPKRASVAEVFEQIISDLKAGVDGAQDGTRTTLGKTAAKLLLSKVYLTRRAPGDAQLALQYATEVTTSTQYSAVPRANYAAYFTSVNDAISEGQPETIWELDQNKNSNIVTGLGANGALPVYYDSQGGGSDGSRRSLNFTQAFYNSFRNVDVRRGLLSLNSGSTETPKGYWLRKYPVKTNDEDGVNSSYTRNIKILRFAEAQLNRIEALYLTGQNDLALQELNAFSVTSRNGSTYTGGANLLNDILTERSKEFFGEGQRFLDLKRYNLPITKSTNCVMNCDVQPGDKLYVLPISLSNLNSNKNLTQYPGYN</sequence>
<gene>
    <name evidence="9" type="ORF">BXY58_0505</name>
    <name evidence="8" type="ORF">GCM10007332_04840</name>
</gene>
<feature type="domain" description="SusD-like N-terminal" evidence="7">
    <location>
        <begin position="55"/>
        <end position="220"/>
    </location>
</feature>
<dbReference type="InterPro" id="IPR011990">
    <property type="entry name" value="TPR-like_helical_dom_sf"/>
</dbReference>
<dbReference type="Proteomes" id="UP000285906">
    <property type="component" value="Unassembled WGS sequence"/>
</dbReference>
<evidence type="ECO:0000256" key="2">
    <source>
        <dbReference type="ARBA" id="ARBA00006275"/>
    </source>
</evidence>
<dbReference type="Proteomes" id="UP000658202">
    <property type="component" value="Unassembled WGS sequence"/>
</dbReference>
<evidence type="ECO:0000256" key="1">
    <source>
        <dbReference type="ARBA" id="ARBA00004442"/>
    </source>
</evidence>
<reference evidence="8" key="4">
    <citation type="submission" date="2024-05" db="EMBL/GenBank/DDBJ databases">
        <authorList>
            <person name="Sun Q."/>
            <person name="Sedlacek I."/>
        </authorList>
    </citation>
    <scope>NUCLEOTIDE SEQUENCE</scope>
    <source>
        <strain evidence="8">CCM 8490</strain>
    </source>
</reference>
<evidence type="ECO:0000313" key="10">
    <source>
        <dbReference type="Proteomes" id="UP000285906"/>
    </source>
</evidence>
<comment type="caution">
    <text evidence="9">The sequence shown here is derived from an EMBL/GenBank/DDBJ whole genome shotgun (WGS) entry which is preliminary data.</text>
</comment>
<evidence type="ECO:0000259" key="6">
    <source>
        <dbReference type="Pfam" id="PF07980"/>
    </source>
</evidence>
<dbReference type="RefSeq" id="WP_120212212.1">
    <property type="nucleotide sequence ID" value="NZ_BMCW01000001.1"/>
</dbReference>
<evidence type="ECO:0000313" key="11">
    <source>
        <dbReference type="Proteomes" id="UP000658202"/>
    </source>
</evidence>
<evidence type="ECO:0000256" key="3">
    <source>
        <dbReference type="ARBA" id="ARBA00022729"/>
    </source>
</evidence>
<reference evidence="9 10" key="2">
    <citation type="submission" date="2018-09" db="EMBL/GenBank/DDBJ databases">
        <title>Genomic Encyclopedia of Archaeal and Bacterial Type Strains, Phase II (KMG-II): from individual species to whole genera.</title>
        <authorList>
            <person name="Goeker M."/>
        </authorList>
    </citation>
    <scope>NUCLEOTIDE SEQUENCE [LARGE SCALE GENOMIC DNA]</scope>
    <source>
        <strain evidence="9 10">DSM 27620</strain>
    </source>
</reference>
<dbReference type="InterPro" id="IPR033985">
    <property type="entry name" value="SusD-like_N"/>
</dbReference>
<keyword evidence="11" id="KW-1185">Reference proteome</keyword>
<evidence type="ECO:0000313" key="8">
    <source>
        <dbReference type="EMBL" id="GGG46349.1"/>
    </source>
</evidence>
<dbReference type="InterPro" id="IPR012944">
    <property type="entry name" value="SusD_RagB_dom"/>
</dbReference>
<dbReference type="SUPFAM" id="SSF48452">
    <property type="entry name" value="TPR-like"/>
    <property type="match status" value="1"/>
</dbReference>
<name>A0A420DDM2_9FLAO</name>
<organism evidence="9 10">
    <name type="scientific">Epilithonimonas arachidiradicis</name>
    <dbReference type="NCBI Taxonomy" id="1617282"/>
    <lineage>
        <taxon>Bacteria</taxon>
        <taxon>Pseudomonadati</taxon>
        <taxon>Bacteroidota</taxon>
        <taxon>Flavobacteriia</taxon>
        <taxon>Flavobacteriales</taxon>
        <taxon>Weeksellaceae</taxon>
        <taxon>Chryseobacterium group</taxon>
        <taxon>Epilithonimonas</taxon>
    </lineage>
</organism>
<protein>
    <submittedName>
        <fullName evidence="9">SusD-like starch-binding protein associating with outer membrane</fullName>
    </submittedName>
</protein>
<feature type="domain" description="RagB/SusD" evidence="6">
    <location>
        <begin position="332"/>
        <end position="483"/>
    </location>
</feature>
<keyword evidence="5" id="KW-0998">Cell outer membrane</keyword>
<evidence type="ECO:0000256" key="5">
    <source>
        <dbReference type="ARBA" id="ARBA00023237"/>
    </source>
</evidence>
<keyword evidence="3" id="KW-0732">Signal</keyword>
<dbReference type="GO" id="GO:0009279">
    <property type="term" value="C:cell outer membrane"/>
    <property type="evidence" value="ECO:0007669"/>
    <property type="project" value="UniProtKB-SubCell"/>
</dbReference>
<reference evidence="8" key="1">
    <citation type="journal article" date="2014" name="Int. J. Syst. Evol. Microbiol.">
        <title>Complete genome of a new Firmicutes species belonging to the dominant human colonic microbiota ('Ruminococcus bicirculans') reveals two chromosomes and a selective capacity to utilize plant glucans.</title>
        <authorList>
            <consortium name="NISC Comparative Sequencing Program"/>
            <person name="Wegmann U."/>
            <person name="Louis P."/>
            <person name="Goesmann A."/>
            <person name="Henrissat B."/>
            <person name="Duncan S.H."/>
            <person name="Flint H.J."/>
        </authorList>
    </citation>
    <scope>NUCLEOTIDE SEQUENCE</scope>
    <source>
        <strain evidence="8">CCM 8490</strain>
    </source>
</reference>
<dbReference type="AlphaFoldDB" id="A0A420DDM2"/>
<proteinExistence type="inferred from homology"/>
<dbReference type="Gene3D" id="1.25.40.390">
    <property type="match status" value="1"/>
</dbReference>
<evidence type="ECO:0000313" key="9">
    <source>
        <dbReference type="EMBL" id="RKE89924.1"/>
    </source>
</evidence>